<dbReference type="PANTHER" id="PTHR30348">
    <property type="entry name" value="UNCHARACTERIZED PROTEIN YECE"/>
    <property type="match status" value="1"/>
</dbReference>
<proteinExistence type="predicted"/>
<gene>
    <name evidence="1" type="ORF">G6N73_14640</name>
</gene>
<dbReference type="Proteomes" id="UP001642900">
    <property type="component" value="Unassembled WGS sequence"/>
</dbReference>
<dbReference type="Gene3D" id="3.20.20.410">
    <property type="entry name" value="Protein of unknown function UPF0759"/>
    <property type="match status" value="1"/>
</dbReference>
<keyword evidence="2" id="KW-1185">Reference proteome</keyword>
<dbReference type="Pfam" id="PF01904">
    <property type="entry name" value="DUF72"/>
    <property type="match status" value="1"/>
</dbReference>
<accession>A0A6G4WE35</accession>
<dbReference type="AlphaFoldDB" id="A0A6G4WE35"/>
<dbReference type="RefSeq" id="WP_165028759.1">
    <property type="nucleotide sequence ID" value="NZ_JAAKZF010000017.1"/>
</dbReference>
<dbReference type="EMBL" id="JAAKZF010000017">
    <property type="protein sequence ID" value="NGO52400.1"/>
    <property type="molecule type" value="Genomic_DNA"/>
</dbReference>
<evidence type="ECO:0000313" key="1">
    <source>
        <dbReference type="EMBL" id="NGO52400.1"/>
    </source>
</evidence>
<dbReference type="SUPFAM" id="SSF117396">
    <property type="entry name" value="TM1631-like"/>
    <property type="match status" value="1"/>
</dbReference>
<evidence type="ECO:0000313" key="2">
    <source>
        <dbReference type="Proteomes" id="UP001642900"/>
    </source>
</evidence>
<organism evidence="1 2">
    <name type="scientific">Allomesorhizobium camelthorni</name>
    <dbReference type="NCBI Taxonomy" id="475069"/>
    <lineage>
        <taxon>Bacteria</taxon>
        <taxon>Pseudomonadati</taxon>
        <taxon>Pseudomonadota</taxon>
        <taxon>Alphaproteobacteria</taxon>
        <taxon>Hyphomicrobiales</taxon>
        <taxon>Phyllobacteriaceae</taxon>
        <taxon>Allomesorhizobium</taxon>
    </lineage>
</organism>
<comment type="caution">
    <text evidence="1">The sequence shown here is derived from an EMBL/GenBank/DDBJ whole genome shotgun (WGS) entry which is preliminary data.</text>
</comment>
<name>A0A6G4WE35_9HYPH</name>
<sequence>MTDSGKIRAGMGGWTFEPWDTSFYPEKLSKAKQLQFASRQVPSIEVNGTYYSTFKPATFAKWASEAPEGFVFSLKAIRFATNRRVLAEAGESVERFLGSGVSELGDKLGPILWQFAPTKKFDPADFGAFLKLLPEKQDGVPLRHAVEVRNPSFVVPEFVALLREHNATVVYADHEKYPAIADVTGDFVYARLQTGEDEVETCYKPSALDAWAARAKIWAEGGTPGDLPRADPSSEAPVKPRDVFIYFITSGKVHAPHGAIALMQRVSD</sequence>
<dbReference type="PANTHER" id="PTHR30348:SF4">
    <property type="entry name" value="DUF72 DOMAIN-CONTAINING PROTEIN"/>
    <property type="match status" value="1"/>
</dbReference>
<dbReference type="InterPro" id="IPR002763">
    <property type="entry name" value="DUF72"/>
</dbReference>
<protein>
    <submittedName>
        <fullName evidence="1">DUF72 domain-containing protein</fullName>
    </submittedName>
</protein>
<reference evidence="1 2" key="1">
    <citation type="submission" date="2020-02" db="EMBL/GenBank/DDBJ databases">
        <title>Genome sequence of strain CCNWXJ40-4.</title>
        <authorList>
            <person name="Gao J."/>
            <person name="Sun J."/>
        </authorList>
    </citation>
    <scope>NUCLEOTIDE SEQUENCE [LARGE SCALE GENOMIC DNA]</scope>
    <source>
        <strain evidence="1 2">CCNWXJ 40-4</strain>
    </source>
</reference>
<dbReference type="InterPro" id="IPR036520">
    <property type="entry name" value="UPF0759_sf"/>
</dbReference>